<dbReference type="Gene3D" id="3.30.160.360">
    <property type="match status" value="1"/>
</dbReference>
<evidence type="ECO:0000313" key="5">
    <source>
        <dbReference type="Proteomes" id="UP001211907"/>
    </source>
</evidence>
<feature type="compositionally biased region" description="Low complexity" evidence="3">
    <location>
        <begin position="1"/>
        <end position="19"/>
    </location>
</feature>
<dbReference type="GO" id="GO:0051726">
    <property type="term" value="P:regulation of cell cycle"/>
    <property type="evidence" value="ECO:0007669"/>
    <property type="project" value="TreeGrafter"/>
</dbReference>
<dbReference type="GO" id="GO:0005634">
    <property type="term" value="C:nucleus"/>
    <property type="evidence" value="ECO:0007669"/>
    <property type="project" value="UniProtKB-SubCell"/>
</dbReference>
<feature type="region of interest" description="Disordered" evidence="3">
    <location>
        <begin position="1"/>
        <end position="36"/>
    </location>
</feature>
<feature type="region of interest" description="Disordered" evidence="3">
    <location>
        <begin position="200"/>
        <end position="281"/>
    </location>
</feature>
<dbReference type="InterPro" id="IPR003888">
    <property type="entry name" value="FYrich_N"/>
</dbReference>
<dbReference type="PROSITE" id="PS51542">
    <property type="entry name" value="FYRN"/>
    <property type="match status" value="1"/>
</dbReference>
<feature type="compositionally biased region" description="Polar residues" evidence="3">
    <location>
        <begin position="210"/>
        <end position="242"/>
    </location>
</feature>
<gene>
    <name evidence="4" type="ORF">HK100_000028</name>
</gene>
<proteinExistence type="predicted"/>
<dbReference type="AlphaFoldDB" id="A0AAD5TAJ1"/>
<comment type="subcellular location">
    <subcellularLocation>
        <location evidence="1">Nucleus</location>
    </subcellularLocation>
</comment>
<evidence type="ECO:0000313" key="4">
    <source>
        <dbReference type="EMBL" id="KAJ3143229.1"/>
    </source>
</evidence>
<dbReference type="Pfam" id="PF05964">
    <property type="entry name" value="FYRN"/>
    <property type="match status" value="1"/>
</dbReference>
<protein>
    <submittedName>
        <fullName evidence="4">Uncharacterized protein</fullName>
    </submittedName>
</protein>
<evidence type="ECO:0000256" key="2">
    <source>
        <dbReference type="ARBA" id="ARBA00023242"/>
    </source>
</evidence>
<sequence length="320" mass="34940">MIPSTNSTAATIAATGSNSSKKETRKRRPVTSKMNRIQKYETDESGAPILPITTTASHTVHSFGSIVHDRSAYHTERYIFPVGYKCVKSFLSILDPDKTMNYMCEILDGGDSPKFVVTPEECPDRAVSATSATGAWVPFLKAAHGLRQKEHHSGLSGPDFFGLTQGIVTKCIQELPNARLCKNYVWQEFEFIANRAPKRVKLEPKPPGHASSTTSLDPILSSNASLENSSVKNEPTDSQSRVGGQHPDDNDDDDLDAMMDSDEFDDDEPAATAAVVNSQTLGDNQQVSSGFLQQPYFPPHIIQSGQHLVAAGELTEQDEE</sequence>
<dbReference type="InterPro" id="IPR003889">
    <property type="entry name" value="FYrich_C"/>
</dbReference>
<dbReference type="EMBL" id="JADGJH010000001">
    <property type="protein sequence ID" value="KAJ3143229.1"/>
    <property type="molecule type" value="Genomic_DNA"/>
</dbReference>
<dbReference type="PROSITE" id="PS51543">
    <property type="entry name" value="FYRC"/>
    <property type="match status" value="1"/>
</dbReference>
<dbReference type="Pfam" id="PF05965">
    <property type="entry name" value="FYRC"/>
    <property type="match status" value="1"/>
</dbReference>
<dbReference type="SMART" id="SM00541">
    <property type="entry name" value="FYRN"/>
    <property type="match status" value="1"/>
</dbReference>
<evidence type="ECO:0000256" key="3">
    <source>
        <dbReference type="SAM" id="MobiDB-lite"/>
    </source>
</evidence>
<evidence type="ECO:0000256" key="1">
    <source>
        <dbReference type="ARBA" id="ARBA00004123"/>
    </source>
</evidence>
<comment type="caution">
    <text evidence="4">The sequence shown here is derived from an EMBL/GenBank/DDBJ whole genome shotgun (WGS) entry which is preliminary data.</text>
</comment>
<reference evidence="4" key="1">
    <citation type="submission" date="2020-05" db="EMBL/GenBank/DDBJ databases">
        <title>Phylogenomic resolution of chytrid fungi.</title>
        <authorList>
            <person name="Stajich J.E."/>
            <person name="Amses K."/>
            <person name="Simmons R."/>
            <person name="Seto K."/>
            <person name="Myers J."/>
            <person name="Bonds A."/>
            <person name="Quandt C.A."/>
            <person name="Barry K."/>
            <person name="Liu P."/>
            <person name="Grigoriev I."/>
            <person name="Longcore J.E."/>
            <person name="James T.Y."/>
        </authorList>
    </citation>
    <scope>NUCLEOTIDE SEQUENCE</scope>
    <source>
        <strain evidence="4">JEL0513</strain>
    </source>
</reference>
<organism evidence="4 5">
    <name type="scientific">Physocladia obscura</name>
    <dbReference type="NCBI Taxonomy" id="109957"/>
    <lineage>
        <taxon>Eukaryota</taxon>
        <taxon>Fungi</taxon>
        <taxon>Fungi incertae sedis</taxon>
        <taxon>Chytridiomycota</taxon>
        <taxon>Chytridiomycota incertae sedis</taxon>
        <taxon>Chytridiomycetes</taxon>
        <taxon>Chytridiales</taxon>
        <taxon>Chytriomycetaceae</taxon>
        <taxon>Physocladia</taxon>
    </lineage>
</organism>
<accession>A0AAD5TAJ1</accession>
<keyword evidence="5" id="KW-1185">Reference proteome</keyword>
<dbReference type="InterPro" id="IPR040092">
    <property type="entry name" value="TBRG1"/>
</dbReference>
<keyword evidence="2" id="KW-0539">Nucleus</keyword>
<dbReference type="PANTHER" id="PTHR22715">
    <property type="entry name" value="TRANSFORMING GROWTH FACTOR BETA REGULATED GENE 1"/>
    <property type="match status" value="1"/>
</dbReference>
<name>A0AAD5TAJ1_9FUNG</name>
<feature type="compositionally biased region" description="Acidic residues" evidence="3">
    <location>
        <begin position="249"/>
        <end position="269"/>
    </location>
</feature>
<dbReference type="SMART" id="SM00542">
    <property type="entry name" value="FYRC"/>
    <property type="match status" value="1"/>
</dbReference>
<dbReference type="Proteomes" id="UP001211907">
    <property type="component" value="Unassembled WGS sequence"/>
</dbReference>
<dbReference type="PANTHER" id="PTHR22715:SF0">
    <property type="entry name" value="TRANSFORMING GROWTH FACTOR BETA REGULATOR 1"/>
    <property type="match status" value="1"/>
</dbReference>